<evidence type="ECO:0000256" key="1">
    <source>
        <dbReference type="SAM" id="MobiDB-lite"/>
    </source>
</evidence>
<proteinExistence type="predicted"/>
<dbReference type="WBParaSite" id="BXY_0965200.1">
    <property type="protein sequence ID" value="BXY_0965200.1"/>
    <property type="gene ID" value="BXY_0965200"/>
</dbReference>
<name>A0A1I7S9F6_BURXY</name>
<feature type="region of interest" description="Disordered" evidence="1">
    <location>
        <begin position="1"/>
        <end position="25"/>
    </location>
</feature>
<evidence type="ECO:0000313" key="3">
    <source>
        <dbReference type="EMBL" id="CAD5222703.1"/>
    </source>
</evidence>
<dbReference type="Proteomes" id="UP000659654">
    <property type="component" value="Unassembled WGS sequence"/>
</dbReference>
<evidence type="ECO:0000259" key="2">
    <source>
        <dbReference type="Pfam" id="PF14529"/>
    </source>
</evidence>
<reference evidence="6" key="1">
    <citation type="submission" date="2016-11" db="UniProtKB">
        <authorList>
            <consortium name="WormBaseParasite"/>
        </authorList>
    </citation>
    <scope>IDENTIFICATION</scope>
</reference>
<accession>A0A1I7S9F6</accession>
<dbReference type="GO" id="GO:0061343">
    <property type="term" value="P:cell adhesion involved in heart morphogenesis"/>
    <property type="evidence" value="ECO:0007669"/>
    <property type="project" value="TreeGrafter"/>
</dbReference>
<dbReference type="Proteomes" id="UP000095284">
    <property type="component" value="Unplaced"/>
</dbReference>
<dbReference type="GO" id="GO:0031012">
    <property type="term" value="C:extracellular matrix"/>
    <property type="evidence" value="ECO:0007669"/>
    <property type="project" value="TreeGrafter"/>
</dbReference>
<dbReference type="AlphaFoldDB" id="A0A1I7S9F6"/>
<dbReference type="InterPro" id="IPR036691">
    <property type="entry name" value="Endo/exonu/phosph_ase_sf"/>
</dbReference>
<dbReference type="GO" id="GO:0007508">
    <property type="term" value="P:larval heart development"/>
    <property type="evidence" value="ECO:0007669"/>
    <property type="project" value="TreeGrafter"/>
</dbReference>
<dbReference type="OrthoDB" id="6143588at2759"/>
<dbReference type="Gene3D" id="3.60.10.10">
    <property type="entry name" value="Endonuclease/exonuclease/phosphatase"/>
    <property type="match status" value="1"/>
</dbReference>
<dbReference type="GO" id="GO:0003824">
    <property type="term" value="F:catalytic activity"/>
    <property type="evidence" value="ECO:0007669"/>
    <property type="project" value="InterPro"/>
</dbReference>
<dbReference type="PANTHER" id="PTHR33395">
    <property type="entry name" value="TRANSCRIPTASE, PUTATIVE-RELATED-RELATED"/>
    <property type="match status" value="1"/>
</dbReference>
<evidence type="ECO:0000313" key="5">
    <source>
        <dbReference type="Proteomes" id="UP000659654"/>
    </source>
</evidence>
<dbReference type="Pfam" id="PF14529">
    <property type="entry name" value="Exo_endo_phos_2"/>
    <property type="match status" value="1"/>
</dbReference>
<dbReference type="SUPFAM" id="SSF56219">
    <property type="entry name" value="DNase I-like"/>
    <property type="match status" value="1"/>
</dbReference>
<dbReference type="InterPro" id="IPR005135">
    <property type="entry name" value="Endo/exonuclease/phosphatase"/>
</dbReference>
<evidence type="ECO:0000313" key="6">
    <source>
        <dbReference type="WBParaSite" id="BXY_0965200.1"/>
    </source>
</evidence>
<keyword evidence="5" id="KW-1185">Reference proteome</keyword>
<protein>
    <submittedName>
        <fullName evidence="3">(pine wood nematode) hypothetical protein</fullName>
    </submittedName>
    <submittedName>
        <fullName evidence="6">Endo/exonuclease/phosphatase domain-containing protein</fullName>
    </submittedName>
</protein>
<reference evidence="3" key="2">
    <citation type="submission" date="2020-09" db="EMBL/GenBank/DDBJ databases">
        <authorList>
            <person name="Kikuchi T."/>
        </authorList>
    </citation>
    <scope>NUCLEOTIDE SEQUENCE</scope>
    <source>
        <strain evidence="3">Ka4C1</strain>
    </source>
</reference>
<feature type="domain" description="Endonuclease/exonuclease/phosphatase" evidence="2">
    <location>
        <begin position="335"/>
        <end position="443"/>
    </location>
</feature>
<dbReference type="Proteomes" id="UP000582659">
    <property type="component" value="Unassembled WGS sequence"/>
</dbReference>
<sequence length="691" mass="78307">MAANKIAADEGSVIDPPTHREVNPEEKFENSVLLLGVPEFSAPESDSNADDATAHDLAAINKCLDSIRCRKKVEVVSLVRLGKRDDADPRPLLLGLGTHRKACWIVDKARNSSDKLGGIRIIQAETKMQFAIRRINHWICNELKKDNGKKDFCIHGNEICNGTLESKKKPTPIAEEIWHQYFVRFLYTLSLHKLEELLLTASSSINFNLKNNILKIFNTKTYNKTHTTTIQYNCLLLNFCSLKSKLDKHKELLHGKKFDMIFVTETWLKESDEDDYILLNSDYTVHRADRKKKRGGGCAIFVKNGIPVSNVRNVDNHYNLSCFDLLSPDNSIYLRVILVYRPPSLKAEYNRRMIARIYGLCFDSRRVVVLGDFNFPSIDWSQHSWKHAQEREFVNFAKNLNLGQKVLKSTRKEHIIDLVLADFNLPEDVVVSDSHVGSDHRSVQFKLPFSSMLDSVSYSHRNFHEADWPKIESVLAKADWDGMLRVDPSLSPQENIDRLYATFSLFLLSVIAKFVPVSPSEDTSELIDKRGKIFSEFCKFPPAEQDCISTSEQLDGLLLEYAKSQSEENEKKIFDASVIAGDAVPTLSGNPISTSDQKAKAFADYYSTKCNNNDDRAASFAYVPRRTNRICINAVTPEYVFDVLSVTPFKSDTTGSYKKREGKWKVITSGGGGAETSYLKCVFLKDISFCL</sequence>
<gene>
    <name evidence="3" type="ORF">BXYJ_LOCUS7611</name>
</gene>
<dbReference type="eggNOG" id="KOG1075">
    <property type="taxonomic scope" value="Eukaryota"/>
</dbReference>
<dbReference type="SMR" id="A0A1I7S9F6"/>
<organism evidence="4 6">
    <name type="scientific">Bursaphelenchus xylophilus</name>
    <name type="common">Pinewood nematode worm</name>
    <name type="synonym">Aphelenchoides xylophilus</name>
    <dbReference type="NCBI Taxonomy" id="6326"/>
    <lineage>
        <taxon>Eukaryota</taxon>
        <taxon>Metazoa</taxon>
        <taxon>Ecdysozoa</taxon>
        <taxon>Nematoda</taxon>
        <taxon>Chromadorea</taxon>
        <taxon>Rhabditida</taxon>
        <taxon>Tylenchina</taxon>
        <taxon>Tylenchomorpha</taxon>
        <taxon>Aphelenchoidea</taxon>
        <taxon>Aphelenchoididae</taxon>
        <taxon>Bursaphelenchus</taxon>
    </lineage>
</organism>
<dbReference type="EMBL" id="CAJFCV020000003">
    <property type="protein sequence ID" value="CAG9111064.1"/>
    <property type="molecule type" value="Genomic_DNA"/>
</dbReference>
<evidence type="ECO:0000313" key="4">
    <source>
        <dbReference type="Proteomes" id="UP000095284"/>
    </source>
</evidence>
<dbReference type="PANTHER" id="PTHR33395:SF22">
    <property type="entry name" value="REVERSE TRANSCRIPTASE DOMAIN-CONTAINING PROTEIN"/>
    <property type="match status" value="1"/>
</dbReference>
<dbReference type="EMBL" id="CAJFDI010000003">
    <property type="protein sequence ID" value="CAD5222703.1"/>
    <property type="molecule type" value="Genomic_DNA"/>
</dbReference>